<feature type="transmembrane region" description="Helical" evidence="4">
    <location>
        <begin position="6"/>
        <end position="26"/>
    </location>
</feature>
<dbReference type="GO" id="GO:0004888">
    <property type="term" value="F:transmembrane signaling receptor activity"/>
    <property type="evidence" value="ECO:0007669"/>
    <property type="project" value="TreeGrafter"/>
</dbReference>
<reference evidence="6" key="1">
    <citation type="submission" date="2025-08" db="UniProtKB">
        <authorList>
            <consortium name="Ensembl"/>
        </authorList>
    </citation>
    <scope>IDENTIFICATION</scope>
</reference>
<dbReference type="InterPro" id="IPR013783">
    <property type="entry name" value="Ig-like_fold"/>
</dbReference>
<evidence type="ECO:0000313" key="7">
    <source>
        <dbReference type="Proteomes" id="UP000261640"/>
    </source>
</evidence>
<comment type="subcellular location">
    <subcellularLocation>
        <location evidence="1">Membrane</location>
    </subcellularLocation>
</comment>
<organism evidence="6 7">
    <name type="scientific">Mastacembelus armatus</name>
    <name type="common">zig-zag eel</name>
    <dbReference type="NCBI Taxonomy" id="205130"/>
    <lineage>
        <taxon>Eukaryota</taxon>
        <taxon>Metazoa</taxon>
        <taxon>Chordata</taxon>
        <taxon>Craniata</taxon>
        <taxon>Vertebrata</taxon>
        <taxon>Euteleostomi</taxon>
        <taxon>Actinopterygii</taxon>
        <taxon>Neopterygii</taxon>
        <taxon>Teleostei</taxon>
        <taxon>Neoteleostei</taxon>
        <taxon>Acanthomorphata</taxon>
        <taxon>Anabantaria</taxon>
        <taxon>Synbranchiformes</taxon>
        <taxon>Mastacembelidae</taxon>
        <taxon>Mastacembelus</taxon>
    </lineage>
</organism>
<feature type="domain" description="Immunoglobulin V-set" evidence="5">
    <location>
        <begin position="45"/>
        <end position="124"/>
    </location>
</feature>
<dbReference type="Proteomes" id="UP000261640">
    <property type="component" value="Unplaced"/>
</dbReference>
<dbReference type="GeneTree" id="ENSGT00950000182977"/>
<sequence>ADTSSFWQKISPLQCFLLLLLCNYNISYMWLHDKKNNITDIATDSKGTQSKVSCSYPEGYETYMKYLCRDPCDDADVLIESTATQKNRYSISDDNGKRVFTTTISDLSKTDAGKYWCGVSRTGQDIYTELDVKGDAGTYWCGSDPQWTVGNYTKIELSVGETTAAYHNKIHV</sequence>
<evidence type="ECO:0000256" key="2">
    <source>
        <dbReference type="ARBA" id="ARBA00022692"/>
    </source>
</evidence>
<protein>
    <recommendedName>
        <fullName evidence="5">Immunoglobulin V-set domain-containing protein</fullName>
    </recommendedName>
</protein>
<evidence type="ECO:0000256" key="3">
    <source>
        <dbReference type="ARBA" id="ARBA00023136"/>
    </source>
</evidence>
<dbReference type="InterPro" id="IPR036179">
    <property type="entry name" value="Ig-like_dom_sf"/>
</dbReference>
<evidence type="ECO:0000313" key="6">
    <source>
        <dbReference type="Ensembl" id="ENSMAMP00000048925.1"/>
    </source>
</evidence>
<dbReference type="PANTHER" id="PTHR11860:SF118">
    <property type="entry name" value="CMRF35-LIKE MOLECULE 3-RELATED"/>
    <property type="match status" value="1"/>
</dbReference>
<dbReference type="SUPFAM" id="SSF48726">
    <property type="entry name" value="Immunoglobulin"/>
    <property type="match status" value="1"/>
</dbReference>
<evidence type="ECO:0000256" key="4">
    <source>
        <dbReference type="SAM" id="Phobius"/>
    </source>
</evidence>
<proteinExistence type="predicted"/>
<dbReference type="AlphaFoldDB" id="A0A7N8XCI9"/>
<dbReference type="GO" id="GO:0005886">
    <property type="term" value="C:plasma membrane"/>
    <property type="evidence" value="ECO:0007669"/>
    <property type="project" value="TreeGrafter"/>
</dbReference>
<dbReference type="Ensembl" id="ENSMAMT00000052025.1">
    <property type="protein sequence ID" value="ENSMAMP00000048925.1"/>
    <property type="gene ID" value="ENSMAMG00000012411.2"/>
</dbReference>
<reference evidence="6" key="2">
    <citation type="submission" date="2025-09" db="UniProtKB">
        <authorList>
            <consortium name="Ensembl"/>
        </authorList>
    </citation>
    <scope>IDENTIFICATION</scope>
</reference>
<dbReference type="PANTHER" id="PTHR11860">
    <property type="entry name" value="POLYMERIC-IMMUNOGLOBULIN RECEPTOR"/>
    <property type="match status" value="1"/>
</dbReference>
<keyword evidence="4" id="KW-1133">Transmembrane helix</keyword>
<evidence type="ECO:0000256" key="1">
    <source>
        <dbReference type="ARBA" id="ARBA00004370"/>
    </source>
</evidence>
<keyword evidence="7" id="KW-1185">Reference proteome</keyword>
<accession>A0A7N8XCI9</accession>
<name>A0A7N8XCI9_9TELE</name>
<dbReference type="Pfam" id="PF07686">
    <property type="entry name" value="V-set"/>
    <property type="match status" value="1"/>
</dbReference>
<dbReference type="Gene3D" id="2.60.40.10">
    <property type="entry name" value="Immunoglobulins"/>
    <property type="match status" value="1"/>
</dbReference>
<keyword evidence="2 4" id="KW-0812">Transmembrane</keyword>
<dbReference type="InterPro" id="IPR050671">
    <property type="entry name" value="CD300_family_receptors"/>
</dbReference>
<evidence type="ECO:0000259" key="5">
    <source>
        <dbReference type="Pfam" id="PF07686"/>
    </source>
</evidence>
<dbReference type="InterPro" id="IPR013106">
    <property type="entry name" value="Ig_V-set"/>
</dbReference>
<keyword evidence="3 4" id="KW-0472">Membrane</keyword>